<evidence type="ECO:0000313" key="5">
    <source>
        <dbReference type="Proteomes" id="UP000190744"/>
    </source>
</evidence>
<sequence length="107" mass="11262">MKFLPTIVLLASAAVANAESFYAYTCYGCDCNAYEAFGTNIKNTCTNVGSGAASWGISTGARSGTYCTLFSEENCGGSSQNVGHHTGQTWGCTDTQIGWVKSVICFD</sequence>
<feature type="signal peptide" evidence="1">
    <location>
        <begin position="1"/>
        <end position="18"/>
    </location>
</feature>
<name>A0A0F7TMA8_PENBI</name>
<gene>
    <name evidence="3" type="ORF">PEBR_40699</name>
    <name evidence="2" type="ORF">PMG11_05691</name>
</gene>
<reference evidence="5" key="4">
    <citation type="submission" date="2015-09" db="EMBL/GenBank/DDBJ databases">
        <authorList>
            <person name="Fill T.P."/>
            <person name="Baretta J.F."/>
            <person name="de Almeida L.G."/>
            <person name="Rocha M."/>
            <person name="de Souza D.H."/>
            <person name="Malavazi I."/>
            <person name="Cerdeira L.T."/>
            <person name="Hong H."/>
            <person name="Samborskyy M."/>
            <person name="de Vasconcelos A.T."/>
            <person name="Leadlay P."/>
            <person name="Rodrigues-Filho E."/>
        </authorList>
    </citation>
    <scope>NUCLEOTIDE SEQUENCE [LARGE SCALE GENOMIC DNA]</scope>
    <source>
        <strain evidence="5">LaBioMMi 136</strain>
    </source>
</reference>
<feature type="chain" id="PRO_5014227036" evidence="1">
    <location>
        <begin position="19"/>
        <end position="107"/>
    </location>
</feature>
<organism evidence="2 4">
    <name type="scientific">Penicillium brasilianum</name>
    <dbReference type="NCBI Taxonomy" id="104259"/>
    <lineage>
        <taxon>Eukaryota</taxon>
        <taxon>Fungi</taxon>
        <taxon>Dikarya</taxon>
        <taxon>Ascomycota</taxon>
        <taxon>Pezizomycotina</taxon>
        <taxon>Eurotiomycetes</taxon>
        <taxon>Eurotiomycetidae</taxon>
        <taxon>Eurotiales</taxon>
        <taxon>Aspergillaceae</taxon>
        <taxon>Penicillium</taxon>
    </lineage>
</organism>
<dbReference type="AlphaFoldDB" id="A0A0F7TMA8"/>
<dbReference type="EMBL" id="LJBN01000229">
    <property type="protein sequence ID" value="OOQ82034.1"/>
    <property type="molecule type" value="Genomic_DNA"/>
</dbReference>
<protein>
    <submittedName>
        <fullName evidence="2">Uncharacterized protein</fullName>
    </submittedName>
</protein>
<evidence type="ECO:0000313" key="3">
    <source>
        <dbReference type="EMBL" id="OOQ82034.1"/>
    </source>
</evidence>
<dbReference type="EMBL" id="CDHK01000005">
    <property type="protein sequence ID" value="CEJ56981.1"/>
    <property type="molecule type" value="Genomic_DNA"/>
</dbReference>
<keyword evidence="1" id="KW-0732">Signal</keyword>
<dbReference type="OrthoDB" id="3599735at2759"/>
<reference evidence="4" key="2">
    <citation type="journal article" date="2015" name="Genome Announc.">
        <title>Draft genome sequence of the fungus Penicillium brasilianum MG11.</title>
        <authorList>
            <person name="Horn F."/>
            <person name="Linde J."/>
            <person name="Mattern D.J."/>
            <person name="Walther G."/>
            <person name="Guthke R."/>
            <person name="Brakhage A.A."/>
            <person name="Valiante V."/>
        </authorList>
    </citation>
    <scope>NUCLEOTIDE SEQUENCE [LARGE SCALE GENOMIC DNA]</scope>
    <source>
        <strain evidence="4">MG11</strain>
    </source>
</reference>
<dbReference type="Proteomes" id="UP000190744">
    <property type="component" value="Unassembled WGS sequence"/>
</dbReference>
<keyword evidence="4" id="KW-1185">Reference proteome</keyword>
<reference evidence="2" key="1">
    <citation type="submission" date="2014-11" db="EMBL/GenBank/DDBJ databases">
        <authorList>
            <person name="Zhu J."/>
            <person name="Qi W."/>
            <person name="Song R."/>
        </authorList>
    </citation>
    <scope>NUCLEOTIDE SEQUENCE [LARGE SCALE GENOMIC DNA]</scope>
</reference>
<proteinExistence type="predicted"/>
<evidence type="ECO:0000256" key="1">
    <source>
        <dbReference type="SAM" id="SignalP"/>
    </source>
</evidence>
<accession>A0A0F7TMA8</accession>
<reference evidence="3" key="3">
    <citation type="submission" date="2015-09" db="EMBL/GenBank/DDBJ databases">
        <authorList>
            <person name="Jackson K.R."/>
            <person name="Lunt B.L."/>
            <person name="Fisher J.N.B."/>
            <person name="Gardner A.V."/>
            <person name="Bailey M.E."/>
            <person name="Deus L.M."/>
            <person name="Earl A.S."/>
            <person name="Gibby P.D."/>
            <person name="Hartmann K.A."/>
            <person name="Liu J.E."/>
            <person name="Manci A.M."/>
            <person name="Nielsen D.A."/>
            <person name="Solomon M.B."/>
            <person name="Breakwell D.P."/>
            <person name="Burnett S.H."/>
            <person name="Grose J.H."/>
        </authorList>
    </citation>
    <scope>NUCLEOTIDE SEQUENCE [LARGE SCALE GENOMIC DNA]</scope>
    <source>
        <strain evidence="3">LaBioMMi 136</strain>
    </source>
</reference>
<evidence type="ECO:0000313" key="4">
    <source>
        <dbReference type="Proteomes" id="UP000042958"/>
    </source>
</evidence>
<evidence type="ECO:0000313" key="2">
    <source>
        <dbReference type="EMBL" id="CEJ56981.1"/>
    </source>
</evidence>
<dbReference type="Proteomes" id="UP000042958">
    <property type="component" value="Unassembled WGS sequence"/>
</dbReference>